<name>A0A8J8TTL1_9EURY</name>
<proteinExistence type="predicted"/>
<organism evidence="1 2">
    <name type="scientific">Natronococcus pandeyae</name>
    <dbReference type="NCBI Taxonomy" id="2055836"/>
    <lineage>
        <taxon>Archaea</taxon>
        <taxon>Methanobacteriati</taxon>
        <taxon>Methanobacteriota</taxon>
        <taxon>Stenosarchaea group</taxon>
        <taxon>Halobacteria</taxon>
        <taxon>Halobacteriales</taxon>
        <taxon>Natrialbaceae</taxon>
        <taxon>Natronococcus</taxon>
    </lineage>
</organism>
<dbReference type="AlphaFoldDB" id="A0A8J8TTL1"/>
<accession>A0A8J8TTL1</accession>
<gene>
    <name evidence="1" type="ORF">CV102_05830</name>
</gene>
<dbReference type="RefSeq" id="WP_148856935.1">
    <property type="nucleotide sequence ID" value="NZ_PHNJ01000002.1"/>
</dbReference>
<dbReference type="OrthoDB" id="174464at2157"/>
<keyword evidence="2" id="KW-1185">Reference proteome</keyword>
<dbReference type="EMBL" id="PHNJ01000002">
    <property type="protein sequence ID" value="TYL39802.1"/>
    <property type="molecule type" value="Genomic_DNA"/>
</dbReference>
<evidence type="ECO:0000313" key="2">
    <source>
        <dbReference type="Proteomes" id="UP000766904"/>
    </source>
</evidence>
<sequence>MDSDRTDRDPIVSEGTYAVVDATDDESADYWLRSDRGDEFPLRQDDLEDAVTALSRVHKQRSDPEGAPETTELTCHDCGKTWQYAGADEHATCPNCETEVPVEGIGP</sequence>
<protein>
    <submittedName>
        <fullName evidence="1">Uncharacterized protein</fullName>
    </submittedName>
</protein>
<reference evidence="1" key="1">
    <citation type="submission" date="2017-11" db="EMBL/GenBank/DDBJ databases">
        <authorList>
            <person name="Kajale S.C."/>
            <person name="Sharma A."/>
        </authorList>
    </citation>
    <scope>NUCLEOTIDE SEQUENCE</scope>
    <source>
        <strain evidence="1">LS1_42</strain>
    </source>
</reference>
<comment type="caution">
    <text evidence="1">The sequence shown here is derived from an EMBL/GenBank/DDBJ whole genome shotgun (WGS) entry which is preliminary data.</text>
</comment>
<dbReference type="Proteomes" id="UP000766904">
    <property type="component" value="Unassembled WGS sequence"/>
</dbReference>
<evidence type="ECO:0000313" key="1">
    <source>
        <dbReference type="EMBL" id="TYL39802.1"/>
    </source>
</evidence>